<dbReference type="Proteomes" id="UP001221413">
    <property type="component" value="Unassembled WGS sequence"/>
</dbReference>
<protein>
    <submittedName>
        <fullName evidence="1">Uncharacterized protein</fullName>
    </submittedName>
</protein>
<reference evidence="1" key="1">
    <citation type="submission" date="2023-01" db="EMBL/GenBank/DDBJ databases">
        <title>The chitinases involved in constricting ring structure development in the nematode-trapping fungus Drechslerella dactyloides.</title>
        <authorList>
            <person name="Wang R."/>
            <person name="Zhang L."/>
            <person name="Tang P."/>
            <person name="Li S."/>
            <person name="Liang L."/>
        </authorList>
    </citation>
    <scope>NUCLEOTIDE SEQUENCE</scope>
    <source>
        <strain evidence="1">YMF1.00031</strain>
    </source>
</reference>
<organism evidence="1 2">
    <name type="scientific">Drechslerella dactyloides</name>
    <name type="common">Nematode-trapping fungus</name>
    <name type="synonym">Arthrobotrys dactyloides</name>
    <dbReference type="NCBI Taxonomy" id="74499"/>
    <lineage>
        <taxon>Eukaryota</taxon>
        <taxon>Fungi</taxon>
        <taxon>Dikarya</taxon>
        <taxon>Ascomycota</taxon>
        <taxon>Pezizomycotina</taxon>
        <taxon>Orbiliomycetes</taxon>
        <taxon>Orbiliales</taxon>
        <taxon>Orbiliaceae</taxon>
        <taxon>Drechslerella</taxon>
    </lineage>
</organism>
<proteinExistence type="predicted"/>
<dbReference type="AlphaFoldDB" id="A0AAD6J047"/>
<keyword evidence="2" id="KW-1185">Reference proteome</keyword>
<accession>A0AAD6J047</accession>
<name>A0AAD6J047_DREDA</name>
<sequence>MADVSTILKFICALQRHIQGLEDILDSLTGIRTATKNQITGLEEFEEAFSSLKLDISASVLSGKKQLQNPRASGWVESLDSLLSKLRGMDRKATSTLDQLMGANDALYGLKEPRDDLITMLYRLREKCSEEDASGAETLYKNRCLVIEGQISGQEDGVLKALKDLQNILGELKDEALSLKQHLKNS</sequence>
<evidence type="ECO:0000313" key="1">
    <source>
        <dbReference type="EMBL" id="KAJ6259696.1"/>
    </source>
</evidence>
<comment type="caution">
    <text evidence="1">The sequence shown here is derived from an EMBL/GenBank/DDBJ whole genome shotgun (WGS) entry which is preliminary data.</text>
</comment>
<evidence type="ECO:0000313" key="2">
    <source>
        <dbReference type="Proteomes" id="UP001221413"/>
    </source>
</evidence>
<dbReference type="EMBL" id="JAQGDS010000006">
    <property type="protein sequence ID" value="KAJ6259696.1"/>
    <property type="molecule type" value="Genomic_DNA"/>
</dbReference>
<gene>
    <name evidence="1" type="ORF">Dda_5334</name>
</gene>